<dbReference type="InterPro" id="IPR000772">
    <property type="entry name" value="Ricin_B_lectin"/>
</dbReference>
<feature type="chain" id="PRO_5011907715" description="Ricin B lectin domain-containing protein" evidence="1">
    <location>
        <begin position="21"/>
        <end position="187"/>
    </location>
</feature>
<dbReference type="SUPFAM" id="SSF50370">
    <property type="entry name" value="Ricin B-like lectins"/>
    <property type="match status" value="1"/>
</dbReference>
<gene>
    <name evidence="3" type="ORF">BCR41DRAFT_387946</name>
    <name evidence="4" type="ORF">BCR41DRAFT_423748</name>
</gene>
<dbReference type="EMBL" id="MCFF01000030">
    <property type="protein sequence ID" value="ORZ10605.1"/>
    <property type="molecule type" value="Genomic_DNA"/>
</dbReference>
<dbReference type="InParanoid" id="A0A1Y2GGV0"/>
<accession>A0A1Y2GGV0</accession>
<protein>
    <recommendedName>
        <fullName evidence="2">Ricin B lectin domain-containing protein</fullName>
    </recommendedName>
</protein>
<dbReference type="Pfam" id="PF14200">
    <property type="entry name" value="RicinB_lectin_2"/>
    <property type="match status" value="1"/>
</dbReference>
<organism evidence="4 5">
    <name type="scientific">Lobosporangium transversale</name>
    <dbReference type="NCBI Taxonomy" id="64571"/>
    <lineage>
        <taxon>Eukaryota</taxon>
        <taxon>Fungi</taxon>
        <taxon>Fungi incertae sedis</taxon>
        <taxon>Mucoromycota</taxon>
        <taxon>Mortierellomycotina</taxon>
        <taxon>Mortierellomycetes</taxon>
        <taxon>Mortierellales</taxon>
        <taxon>Mortierellaceae</taxon>
        <taxon>Lobosporangium</taxon>
    </lineage>
</organism>
<dbReference type="Proteomes" id="UP000193648">
    <property type="component" value="Unassembled WGS sequence"/>
</dbReference>
<proteinExistence type="predicted"/>
<comment type="caution">
    <text evidence="4">The sequence shown here is derived from an EMBL/GenBank/DDBJ whole genome shotgun (WGS) entry which is preliminary data.</text>
</comment>
<dbReference type="GeneID" id="33569790"/>
<keyword evidence="5" id="KW-1185">Reference proteome</keyword>
<evidence type="ECO:0000313" key="3">
    <source>
        <dbReference type="EMBL" id="ORZ10605.1"/>
    </source>
</evidence>
<feature type="domain" description="Ricin B lectin" evidence="2">
    <location>
        <begin position="58"/>
        <end position="110"/>
    </location>
</feature>
<reference evidence="4 5" key="1">
    <citation type="submission" date="2016-07" db="EMBL/GenBank/DDBJ databases">
        <title>Pervasive Adenine N6-methylation of Active Genes in Fungi.</title>
        <authorList>
            <consortium name="DOE Joint Genome Institute"/>
            <person name="Mondo S.J."/>
            <person name="Dannebaum R.O."/>
            <person name="Kuo R.C."/>
            <person name="Labutti K."/>
            <person name="Haridas S."/>
            <person name="Kuo A."/>
            <person name="Salamov A."/>
            <person name="Ahrendt S.R."/>
            <person name="Lipzen A."/>
            <person name="Sullivan W."/>
            <person name="Andreopoulos W.B."/>
            <person name="Clum A."/>
            <person name="Lindquist E."/>
            <person name="Daum C."/>
            <person name="Ramamoorthy G.K."/>
            <person name="Gryganskyi A."/>
            <person name="Culley D."/>
            <person name="Magnuson J.K."/>
            <person name="James T.Y."/>
            <person name="O'Malley M.A."/>
            <person name="Stajich J.E."/>
            <person name="Spatafora J.W."/>
            <person name="Visel A."/>
            <person name="Grigoriev I.V."/>
        </authorList>
    </citation>
    <scope>NUCLEOTIDE SEQUENCE [LARGE SCALE GENOMIC DNA]</scope>
    <source>
        <strain evidence="4 5">NRRL 3116</strain>
    </source>
</reference>
<evidence type="ECO:0000313" key="5">
    <source>
        <dbReference type="Proteomes" id="UP000193648"/>
    </source>
</evidence>
<evidence type="ECO:0000313" key="4">
    <source>
        <dbReference type="EMBL" id="ORZ10606.1"/>
    </source>
</evidence>
<evidence type="ECO:0000259" key="2">
    <source>
        <dbReference type="Pfam" id="PF14200"/>
    </source>
</evidence>
<dbReference type="AlphaFoldDB" id="A0A1Y2GGV0"/>
<keyword evidence="1" id="KW-0732">Signal</keyword>
<dbReference type="InterPro" id="IPR035992">
    <property type="entry name" value="Ricin_B-like_lectins"/>
</dbReference>
<sequence length="187" mass="21246">MVRSVAFLAALLILLQVAFAGALGDGHYRISQYDSLLSAQKSESETPAYFISEDDNLDQVWHIKHIDDDHVTISSPETGRYLGVKGGEPHSHAFIVAGHEQQKWRITQSGVEKGHHNIVYPKQVDGQDLSIGIAPFRIFPPRIALEYANGPTSRTTHWEFIKVEDFASCGSERRIPRFRSQLRWYWD</sequence>
<feature type="signal peptide" evidence="1">
    <location>
        <begin position="1"/>
        <end position="20"/>
    </location>
</feature>
<dbReference type="Gene3D" id="2.80.10.50">
    <property type="match status" value="1"/>
</dbReference>
<dbReference type="RefSeq" id="XP_021879326.1">
    <property type="nucleotide sequence ID" value="XM_022027947.1"/>
</dbReference>
<dbReference type="EMBL" id="MCFF01000030">
    <property type="protein sequence ID" value="ORZ10606.1"/>
    <property type="molecule type" value="Genomic_DNA"/>
</dbReference>
<evidence type="ECO:0000256" key="1">
    <source>
        <dbReference type="SAM" id="SignalP"/>
    </source>
</evidence>
<name>A0A1Y2GGV0_9FUNG</name>